<dbReference type="Proteomes" id="UP001235064">
    <property type="component" value="Unassembled WGS sequence"/>
</dbReference>
<keyword evidence="7 11" id="KW-1133">Transmembrane helix</keyword>
<feature type="transmembrane region" description="Helical" evidence="11">
    <location>
        <begin position="166"/>
        <end position="182"/>
    </location>
</feature>
<dbReference type="Pfam" id="PF01545">
    <property type="entry name" value="Cation_efflux"/>
    <property type="match status" value="1"/>
</dbReference>
<keyword evidence="14" id="KW-1185">Reference proteome</keyword>
<sequence>MDTERLRRGGIGLEITTLAWNVVGVVLLAILAWQSASVALLGFGLDSLIEIGASTVVIWELTGTDEKRQHVALRLIGWAFILLAVYLLVQAAVALISGHRATPLLGGIGWTAATAIAMFLLAWGKHVVGRRLGNPVLVTEGRVTLIDGILATSVLLGIVLDYTLGWWWADPVAGLVIVFYAAREAVHIFRGDA</sequence>
<evidence type="ECO:0000256" key="10">
    <source>
        <dbReference type="ARBA" id="ARBA00023329"/>
    </source>
</evidence>
<organism evidence="13 14">
    <name type="scientific">Microbacterium candidum</name>
    <dbReference type="NCBI Taxonomy" id="3041922"/>
    <lineage>
        <taxon>Bacteria</taxon>
        <taxon>Bacillati</taxon>
        <taxon>Actinomycetota</taxon>
        <taxon>Actinomycetes</taxon>
        <taxon>Micrococcales</taxon>
        <taxon>Microbacteriaceae</taxon>
        <taxon>Microbacterium</taxon>
    </lineage>
</organism>
<feature type="transmembrane region" description="Helical" evidence="11">
    <location>
        <begin position="71"/>
        <end position="98"/>
    </location>
</feature>
<evidence type="ECO:0000256" key="7">
    <source>
        <dbReference type="ARBA" id="ARBA00022989"/>
    </source>
</evidence>
<dbReference type="EMBL" id="JASXSZ010000001">
    <property type="protein sequence ID" value="MDL9978445.1"/>
    <property type="molecule type" value="Genomic_DNA"/>
</dbReference>
<name>A0ABT7MVG4_9MICO</name>
<keyword evidence="10" id="KW-0968">Cytoplasmic vesicle</keyword>
<dbReference type="SUPFAM" id="SSF161111">
    <property type="entry name" value="Cation efflux protein transmembrane domain-like"/>
    <property type="match status" value="1"/>
</dbReference>
<evidence type="ECO:0000256" key="2">
    <source>
        <dbReference type="ARBA" id="ARBA00004644"/>
    </source>
</evidence>
<protein>
    <submittedName>
        <fullName evidence="13">Cation transporter</fullName>
    </submittedName>
</protein>
<comment type="caution">
    <text evidence="13">The sequence shown here is derived from an EMBL/GenBank/DDBJ whole genome shotgun (WGS) entry which is preliminary data.</text>
</comment>
<evidence type="ECO:0000256" key="8">
    <source>
        <dbReference type="ARBA" id="ARBA00023018"/>
    </source>
</evidence>
<keyword evidence="4 11" id="KW-0812">Transmembrane</keyword>
<feature type="transmembrane region" description="Helical" evidence="11">
    <location>
        <begin position="39"/>
        <end position="59"/>
    </location>
</feature>
<gene>
    <name evidence="13" type="ORF">QSV35_03795</name>
</gene>
<proteinExistence type="inferred from homology"/>
<evidence type="ECO:0000256" key="9">
    <source>
        <dbReference type="ARBA" id="ARBA00023136"/>
    </source>
</evidence>
<evidence type="ECO:0000256" key="1">
    <source>
        <dbReference type="ARBA" id="ARBA00004146"/>
    </source>
</evidence>
<dbReference type="InterPro" id="IPR027469">
    <property type="entry name" value="Cation_efflux_TMD_sf"/>
</dbReference>
<evidence type="ECO:0000256" key="3">
    <source>
        <dbReference type="ARBA" id="ARBA00008731"/>
    </source>
</evidence>
<feature type="domain" description="Cation efflux protein transmembrane" evidence="12">
    <location>
        <begin position="19"/>
        <end position="190"/>
    </location>
</feature>
<comment type="subcellular location">
    <subcellularLocation>
        <location evidence="2">Cytoplasmic vesicle</location>
        <location evidence="2">Secretory vesicle</location>
        <location evidence="2">Synaptic vesicle membrane</location>
        <topology evidence="2">Multi-pass membrane protein</topology>
    </subcellularLocation>
    <subcellularLocation>
        <location evidence="1">Early endosome membrane</location>
    </subcellularLocation>
</comment>
<dbReference type="InterPro" id="IPR026765">
    <property type="entry name" value="Tmem163"/>
</dbReference>
<accession>A0ABT7MVG4</accession>
<evidence type="ECO:0000313" key="13">
    <source>
        <dbReference type="EMBL" id="MDL9978445.1"/>
    </source>
</evidence>
<evidence type="ECO:0000256" key="11">
    <source>
        <dbReference type="SAM" id="Phobius"/>
    </source>
</evidence>
<keyword evidence="5" id="KW-0967">Endosome</keyword>
<comment type="similarity">
    <text evidence="3">Belongs to the TMEM163 family.</text>
</comment>
<reference evidence="13 14" key="1">
    <citation type="submission" date="2023-06" db="EMBL/GenBank/DDBJ databases">
        <title>Microbacterium sp. nov., isolated from a waste landfill.</title>
        <authorList>
            <person name="Wen W."/>
        </authorList>
    </citation>
    <scope>NUCLEOTIDE SEQUENCE [LARGE SCALE GENOMIC DNA]</scope>
    <source>
        <strain evidence="13 14">ASV49</strain>
    </source>
</reference>
<evidence type="ECO:0000256" key="4">
    <source>
        <dbReference type="ARBA" id="ARBA00022692"/>
    </source>
</evidence>
<keyword evidence="9 11" id="KW-0472">Membrane</keyword>
<dbReference type="RefSeq" id="WP_286286857.1">
    <property type="nucleotide sequence ID" value="NZ_JASXSZ010000001.1"/>
</dbReference>
<dbReference type="PANTHER" id="PTHR31937">
    <property type="entry name" value="TRANSMEMBRANE PROTEIN 163"/>
    <property type="match status" value="1"/>
</dbReference>
<dbReference type="PANTHER" id="PTHR31937:SF2">
    <property type="entry name" value="TRANSMEMBRANE PROTEIN 163"/>
    <property type="match status" value="1"/>
</dbReference>
<dbReference type="InterPro" id="IPR058533">
    <property type="entry name" value="Cation_efflux_TM"/>
</dbReference>
<dbReference type="Gene3D" id="1.20.1510.10">
    <property type="entry name" value="Cation efflux protein transmembrane domain"/>
    <property type="match status" value="1"/>
</dbReference>
<evidence type="ECO:0000256" key="5">
    <source>
        <dbReference type="ARBA" id="ARBA00022753"/>
    </source>
</evidence>
<keyword evidence="8" id="KW-0770">Synapse</keyword>
<evidence type="ECO:0000256" key="6">
    <source>
        <dbReference type="ARBA" id="ARBA00022833"/>
    </source>
</evidence>
<evidence type="ECO:0000259" key="12">
    <source>
        <dbReference type="Pfam" id="PF01545"/>
    </source>
</evidence>
<feature type="transmembrane region" description="Helical" evidence="11">
    <location>
        <begin position="143"/>
        <end position="160"/>
    </location>
</feature>
<feature type="transmembrane region" description="Helical" evidence="11">
    <location>
        <begin position="12"/>
        <end position="33"/>
    </location>
</feature>
<feature type="transmembrane region" description="Helical" evidence="11">
    <location>
        <begin position="104"/>
        <end position="123"/>
    </location>
</feature>
<keyword evidence="6" id="KW-0862">Zinc</keyword>
<evidence type="ECO:0000313" key="14">
    <source>
        <dbReference type="Proteomes" id="UP001235064"/>
    </source>
</evidence>